<dbReference type="AlphaFoldDB" id="A0A699ZKL2"/>
<dbReference type="InterPro" id="IPR013525">
    <property type="entry name" value="ABC2_TM"/>
</dbReference>
<evidence type="ECO:0000256" key="4">
    <source>
        <dbReference type="ARBA" id="ARBA00023136"/>
    </source>
</evidence>
<proteinExistence type="predicted"/>
<feature type="transmembrane region" description="Helical" evidence="5">
    <location>
        <begin position="324"/>
        <end position="349"/>
    </location>
</feature>
<keyword evidence="8" id="KW-1185">Reference proteome</keyword>
<dbReference type="PANTHER" id="PTHR19229">
    <property type="entry name" value="ATP-BINDING CASSETTE TRANSPORTER SUBFAMILY A ABCA"/>
    <property type="match status" value="1"/>
</dbReference>
<organism evidence="7 8">
    <name type="scientific">Haematococcus lacustris</name>
    <name type="common">Green alga</name>
    <name type="synonym">Haematococcus pluvialis</name>
    <dbReference type="NCBI Taxonomy" id="44745"/>
    <lineage>
        <taxon>Eukaryota</taxon>
        <taxon>Viridiplantae</taxon>
        <taxon>Chlorophyta</taxon>
        <taxon>core chlorophytes</taxon>
        <taxon>Chlorophyceae</taxon>
        <taxon>CS clade</taxon>
        <taxon>Chlamydomonadales</taxon>
        <taxon>Haematococcaceae</taxon>
        <taxon>Haematococcus</taxon>
    </lineage>
</organism>
<keyword evidence="4 5" id="KW-0472">Membrane</keyword>
<evidence type="ECO:0000259" key="6">
    <source>
        <dbReference type="Pfam" id="PF12698"/>
    </source>
</evidence>
<accession>A0A699ZKL2</accession>
<evidence type="ECO:0000256" key="5">
    <source>
        <dbReference type="SAM" id="Phobius"/>
    </source>
</evidence>
<dbReference type="EMBL" id="BLLF01002065">
    <property type="protein sequence ID" value="GFH22555.1"/>
    <property type="molecule type" value="Genomic_DNA"/>
</dbReference>
<evidence type="ECO:0000256" key="3">
    <source>
        <dbReference type="ARBA" id="ARBA00022989"/>
    </source>
</evidence>
<keyword evidence="2 5" id="KW-0812">Transmembrane</keyword>
<evidence type="ECO:0000313" key="8">
    <source>
        <dbReference type="Proteomes" id="UP000485058"/>
    </source>
</evidence>
<comment type="subcellular location">
    <subcellularLocation>
        <location evidence="1">Membrane</location>
        <topology evidence="1">Multi-pass membrane protein</topology>
    </subcellularLocation>
</comment>
<reference evidence="7 8" key="1">
    <citation type="submission" date="2020-02" db="EMBL/GenBank/DDBJ databases">
        <title>Draft genome sequence of Haematococcus lacustris strain NIES-144.</title>
        <authorList>
            <person name="Morimoto D."/>
            <person name="Nakagawa S."/>
            <person name="Yoshida T."/>
            <person name="Sawayama S."/>
        </authorList>
    </citation>
    <scope>NUCLEOTIDE SEQUENCE [LARGE SCALE GENOMIC DNA]</scope>
    <source>
        <strain evidence="7 8">NIES-144</strain>
    </source>
</reference>
<dbReference type="GO" id="GO:0016020">
    <property type="term" value="C:membrane"/>
    <property type="evidence" value="ECO:0007669"/>
    <property type="project" value="UniProtKB-SubCell"/>
</dbReference>
<feature type="domain" description="ABC-2 type transporter transmembrane" evidence="6">
    <location>
        <begin position="212"/>
        <end position="385"/>
    </location>
</feature>
<dbReference type="GO" id="GO:0140359">
    <property type="term" value="F:ABC-type transporter activity"/>
    <property type="evidence" value="ECO:0007669"/>
    <property type="project" value="InterPro"/>
</dbReference>
<keyword evidence="3 5" id="KW-1133">Transmembrane helix</keyword>
<sequence>AVLATGANPGLVSSLGPGLVPGRLSSDPAVWEAVLSSIYAGNASDPQEGTIFWGEKLTQLGFQFGTSARSQDNVFIEAGFLPLLLLAVPQGNTLYLMVPASTCIAKNISTTRALCLAEFTRAYLAGVAQAQPLLRSLPPCSRDFVGNTSQLLSVNDLQVLCTETAVVPMADATDLEAKLYCGYFQAKCNSSNLYNNLYSTAFDFQAASLNALSFNAYYNDTLLIADNAGSNLRLPSLVTAAVSSWWSQVTSSTEVTNPLQLLGVMSMPKLKTKLTLDFSSLLGPLFFTWVVQLLLPTILQQLVYEKEKRLRMMMKMHGLEDTTYWSVTYLWFLVVYCIYILVFLVMGYITRLAIFTKTDLLIQIVTYFLHGNCMLAFCVLLSSLFING</sequence>
<comment type="caution">
    <text evidence="7">The sequence shown here is derived from an EMBL/GenBank/DDBJ whole genome shotgun (WGS) entry which is preliminary data.</text>
</comment>
<evidence type="ECO:0000256" key="2">
    <source>
        <dbReference type="ARBA" id="ARBA00022692"/>
    </source>
</evidence>
<dbReference type="InterPro" id="IPR026082">
    <property type="entry name" value="ABCA"/>
</dbReference>
<feature type="transmembrane region" description="Helical" evidence="5">
    <location>
        <begin position="281"/>
        <end position="303"/>
    </location>
</feature>
<dbReference type="GO" id="GO:0005319">
    <property type="term" value="F:lipid transporter activity"/>
    <property type="evidence" value="ECO:0007669"/>
    <property type="project" value="TreeGrafter"/>
</dbReference>
<feature type="non-terminal residue" evidence="7">
    <location>
        <position position="388"/>
    </location>
</feature>
<feature type="non-terminal residue" evidence="7">
    <location>
        <position position="1"/>
    </location>
</feature>
<name>A0A699ZKL2_HAELA</name>
<feature type="transmembrane region" description="Helical" evidence="5">
    <location>
        <begin position="361"/>
        <end position="386"/>
    </location>
</feature>
<evidence type="ECO:0000313" key="7">
    <source>
        <dbReference type="EMBL" id="GFH22555.1"/>
    </source>
</evidence>
<dbReference type="PANTHER" id="PTHR19229:SF154">
    <property type="entry name" value="ABC TRANSPORTER A FAMILY MEMBER 3-RELATED"/>
    <property type="match status" value="1"/>
</dbReference>
<dbReference type="Proteomes" id="UP000485058">
    <property type="component" value="Unassembled WGS sequence"/>
</dbReference>
<protein>
    <submittedName>
        <fullName evidence="7">ABC transporter domain-containing protein</fullName>
    </submittedName>
</protein>
<evidence type="ECO:0000256" key="1">
    <source>
        <dbReference type="ARBA" id="ARBA00004141"/>
    </source>
</evidence>
<gene>
    <name evidence="7" type="ORF">HaLaN_20035</name>
</gene>
<dbReference type="Pfam" id="PF12698">
    <property type="entry name" value="ABC2_membrane_3"/>
    <property type="match status" value="1"/>
</dbReference>